<protein>
    <submittedName>
        <fullName evidence="3">DUF1707 and DUF2154 domain-containing protein</fullName>
    </submittedName>
</protein>
<sequence>MSPSRFRAGNVDRERVIEVLRNAVEDGRLDISEFEERANRVHNARTLGELPPVTEDLVAESDQPIQLRNEAVVALFDNHSRGGRWVVPEVLQVFSGFGTAEVDLRDALLTRAHTTVNASTVFGRVNIDVPEGVEVRVRGWSFLGVRTTTARRAQLADPPVLEVRGFSLFGSLRVRAPRRRRGWLPWRRSTPRALE</sequence>
<feature type="domain" description="Cell wall-active antibiotics response LiaF-like C-terminal" evidence="2">
    <location>
        <begin position="89"/>
        <end position="147"/>
    </location>
</feature>
<dbReference type="Pfam" id="PF08044">
    <property type="entry name" value="DUF1707"/>
    <property type="match status" value="1"/>
</dbReference>
<comment type="caution">
    <text evidence="3">The sequence shown here is derived from an EMBL/GenBank/DDBJ whole genome shotgun (WGS) entry which is preliminary data.</text>
</comment>
<dbReference type="InterPro" id="IPR012551">
    <property type="entry name" value="DUF1707_SHOCT-like"/>
</dbReference>
<dbReference type="Proteomes" id="UP000269198">
    <property type="component" value="Unassembled WGS sequence"/>
</dbReference>
<dbReference type="Pfam" id="PF09922">
    <property type="entry name" value="LiaF-like_C"/>
    <property type="match status" value="1"/>
</dbReference>
<reference evidence="3 4" key="1">
    <citation type="submission" date="2018-11" db="EMBL/GenBank/DDBJ databases">
        <title>The genome draft of YIM 96095.</title>
        <authorList>
            <person name="Tang S.-K."/>
            <person name="Chunyu W.-X."/>
            <person name="Feng Y.-Z."/>
        </authorList>
    </citation>
    <scope>NUCLEOTIDE SEQUENCE [LARGE SCALE GENOMIC DNA]</scope>
    <source>
        <strain evidence="3 4">YIM 96095</strain>
    </source>
</reference>
<feature type="domain" description="DUF1707" evidence="1">
    <location>
        <begin position="7"/>
        <end position="57"/>
    </location>
</feature>
<evidence type="ECO:0000313" key="3">
    <source>
        <dbReference type="EMBL" id="RNL82562.1"/>
    </source>
</evidence>
<dbReference type="RefSeq" id="WP_123202768.1">
    <property type="nucleotide sequence ID" value="NZ_RJMB01000022.1"/>
</dbReference>
<evidence type="ECO:0000259" key="2">
    <source>
        <dbReference type="Pfam" id="PF09922"/>
    </source>
</evidence>
<evidence type="ECO:0000259" key="1">
    <source>
        <dbReference type="Pfam" id="PF08044"/>
    </source>
</evidence>
<gene>
    <name evidence="3" type="ORF">EFW17_19000</name>
</gene>
<organism evidence="3 4">
    <name type="scientific">Halostreptopolyspora alba</name>
    <dbReference type="NCBI Taxonomy" id="2487137"/>
    <lineage>
        <taxon>Bacteria</taxon>
        <taxon>Bacillati</taxon>
        <taxon>Actinomycetota</taxon>
        <taxon>Actinomycetes</taxon>
        <taxon>Streptosporangiales</taxon>
        <taxon>Nocardiopsidaceae</taxon>
        <taxon>Halostreptopolyspora</taxon>
    </lineage>
</organism>
<name>A0A3N0E3Y7_9ACTN</name>
<dbReference type="PANTHER" id="PTHR40763:SF4">
    <property type="entry name" value="DUF1707 DOMAIN-CONTAINING PROTEIN"/>
    <property type="match status" value="1"/>
</dbReference>
<dbReference type="PANTHER" id="PTHR40763">
    <property type="entry name" value="MEMBRANE PROTEIN-RELATED"/>
    <property type="match status" value="1"/>
</dbReference>
<accession>A0A3N0E3Y7</accession>
<dbReference type="AlphaFoldDB" id="A0A3N0E3Y7"/>
<evidence type="ECO:0000313" key="4">
    <source>
        <dbReference type="Proteomes" id="UP000269198"/>
    </source>
</evidence>
<keyword evidence="4" id="KW-1185">Reference proteome</keyword>
<dbReference type="InterPro" id="IPR024425">
    <property type="entry name" value="LiaF-like_C"/>
</dbReference>
<proteinExistence type="predicted"/>
<dbReference type="EMBL" id="RJMB01000022">
    <property type="protein sequence ID" value="RNL82562.1"/>
    <property type="molecule type" value="Genomic_DNA"/>
</dbReference>
<dbReference type="OrthoDB" id="4772576at2"/>